<name>A0A7S0AB72_9DINO</name>
<protein>
    <submittedName>
        <fullName evidence="1">Uncharacterized protein</fullName>
    </submittedName>
</protein>
<sequence length="127" mass="14746">MLPALPLCGETALVVRATQWCQPLQTFGCQNWPKTNMKSMCGTSTCFTTELAMLLLLMRSSGFQCQPQHERMQVLFWIWVVVQGFWASCSFSNVMRQWVWRYSLLKLIVLWQAWLPIMSLRQAIPIA</sequence>
<dbReference type="AlphaFoldDB" id="A0A7S0AB72"/>
<accession>A0A7S0AB72</accession>
<proteinExistence type="predicted"/>
<evidence type="ECO:0000313" key="1">
    <source>
        <dbReference type="EMBL" id="CAD8358063.1"/>
    </source>
</evidence>
<dbReference type="EMBL" id="HBEG01022128">
    <property type="protein sequence ID" value="CAD8358063.1"/>
    <property type="molecule type" value="Transcribed_RNA"/>
</dbReference>
<gene>
    <name evidence="1" type="ORF">PBAH0796_LOCUS13430</name>
</gene>
<reference evidence="1" key="1">
    <citation type="submission" date="2021-01" db="EMBL/GenBank/DDBJ databases">
        <authorList>
            <person name="Corre E."/>
            <person name="Pelletier E."/>
            <person name="Niang G."/>
            <person name="Scheremetjew M."/>
            <person name="Finn R."/>
            <person name="Kale V."/>
            <person name="Holt S."/>
            <person name="Cochrane G."/>
            <person name="Meng A."/>
            <person name="Brown T."/>
            <person name="Cohen L."/>
        </authorList>
    </citation>
    <scope>NUCLEOTIDE SEQUENCE</scope>
    <source>
        <strain evidence="1">Pbaha01</strain>
    </source>
</reference>
<organism evidence="1">
    <name type="scientific">Pyrodinium bahamense</name>
    <dbReference type="NCBI Taxonomy" id="73915"/>
    <lineage>
        <taxon>Eukaryota</taxon>
        <taxon>Sar</taxon>
        <taxon>Alveolata</taxon>
        <taxon>Dinophyceae</taxon>
        <taxon>Gonyaulacales</taxon>
        <taxon>Pyrocystaceae</taxon>
        <taxon>Pyrodinium</taxon>
    </lineage>
</organism>